<comment type="similarity">
    <text evidence="4">Belongs to the RBT5 family.</text>
</comment>
<dbReference type="InterPro" id="IPR008427">
    <property type="entry name" value="Extracellular_membr_CFEM_dom"/>
</dbReference>
<keyword evidence="7" id="KW-0812">Transmembrane</keyword>
<evidence type="ECO:0000259" key="15">
    <source>
        <dbReference type="Pfam" id="PF20684"/>
    </source>
</evidence>
<evidence type="ECO:0000256" key="3">
    <source>
        <dbReference type="ARBA" id="ARBA00004613"/>
    </source>
</evidence>
<dbReference type="InterPro" id="IPR052337">
    <property type="entry name" value="SAT4-like"/>
</dbReference>
<keyword evidence="11" id="KW-1015">Disulfide bond</keyword>
<evidence type="ECO:0000256" key="6">
    <source>
        <dbReference type="ARBA" id="ARBA00022622"/>
    </source>
</evidence>
<dbReference type="AlphaFoldDB" id="A0A4P7NE07"/>
<evidence type="ECO:0000256" key="9">
    <source>
        <dbReference type="ARBA" id="ARBA00022989"/>
    </source>
</evidence>
<dbReference type="GO" id="GO:0005576">
    <property type="term" value="C:extracellular region"/>
    <property type="evidence" value="ECO:0007669"/>
    <property type="project" value="UniProtKB-SubCell"/>
</dbReference>
<keyword evidence="6" id="KW-0336">GPI-anchor</keyword>
<comment type="similarity">
    <text evidence="13">Belongs to the SAT4 family.</text>
</comment>
<gene>
    <name evidence="16" type="ORF">PoMZ_04959</name>
</gene>
<keyword evidence="9" id="KW-1133">Transmembrane helix</keyword>
<dbReference type="EMBL" id="CP034206">
    <property type="protein sequence ID" value="QBZ59990.1"/>
    <property type="molecule type" value="Genomic_DNA"/>
</dbReference>
<dbReference type="Proteomes" id="UP000294847">
    <property type="component" value="Chromosome 3"/>
</dbReference>
<keyword evidence="8" id="KW-0732">Signal</keyword>
<comment type="subcellular location">
    <subcellularLocation>
        <location evidence="2">Membrane</location>
        <topology evidence="2">Lipid-anchor</topology>
        <topology evidence="2">GPI-anchor</topology>
    </subcellularLocation>
    <subcellularLocation>
        <location evidence="1">Membrane</location>
        <topology evidence="1">Multi-pass membrane protein</topology>
    </subcellularLocation>
    <subcellularLocation>
        <location evidence="3">Secreted</location>
    </subcellularLocation>
</comment>
<proteinExistence type="inferred from homology"/>
<keyword evidence="5" id="KW-0964">Secreted</keyword>
<evidence type="ECO:0000313" key="17">
    <source>
        <dbReference type="Proteomes" id="UP000294847"/>
    </source>
</evidence>
<evidence type="ECO:0000256" key="7">
    <source>
        <dbReference type="ARBA" id="ARBA00022692"/>
    </source>
</evidence>
<protein>
    <submittedName>
        <fullName evidence="16">Uncharacterized protein</fullName>
    </submittedName>
</protein>
<evidence type="ECO:0000256" key="8">
    <source>
        <dbReference type="ARBA" id="ARBA00022729"/>
    </source>
</evidence>
<sequence length="534" mass="58473">MKLPHLLLVLALATLCLAQATDVQLPACATTCSIKALAKSACATQPLTSMRECMCTDADFMTESTACVKVNCTVKEGLVALRASKLMCGETPRDEGWYYRIIVLVFSPIACVLAAIRVLSKAFVMGWNQLGLDDLCITIVIVTGIIPATIVTLNGTIPNGLGVDIWAVPVDHIYQFLKFHFIVTIIFFFQVGMLKLALLFFLIRIFLDRTVKRLLWATVAVVSTFTTITTLTMALQCYPRTEAFWMSWDGSPEYQGECKIDVTALSLSNASFSVIADIWMLAIPLWKLRKLQLQKKKKLSVAAMFAMGTFSTIISCYRIHILSHGRNSHDNFTYTELPISLWSVVELMVGVICACMPAMRLVSVQIFHKVSHTITQSASRKSQGPTSARDKMVLSDRDPEDGLGGAVPLAMQNLYPGMAAAYRLQDELSKPPPTAPRNVVTREEVRSVRTTRDAFAASKGLDDDQVSLVDVRGVKHVMMPGRSRTGSAPAGNYSAKHRGMNALPYPDAPEPNRDEVGCPAVRKLGLIGSAAGLS</sequence>
<evidence type="ECO:0000256" key="11">
    <source>
        <dbReference type="ARBA" id="ARBA00023157"/>
    </source>
</evidence>
<evidence type="ECO:0000256" key="2">
    <source>
        <dbReference type="ARBA" id="ARBA00004589"/>
    </source>
</evidence>
<name>A0A4P7NE07_PYROR</name>
<evidence type="ECO:0000256" key="1">
    <source>
        <dbReference type="ARBA" id="ARBA00004141"/>
    </source>
</evidence>
<dbReference type="GO" id="GO:0098552">
    <property type="term" value="C:side of membrane"/>
    <property type="evidence" value="ECO:0007669"/>
    <property type="project" value="UniProtKB-KW"/>
</dbReference>
<keyword evidence="6" id="KW-0325">Glycoprotein</keyword>
<evidence type="ECO:0000256" key="10">
    <source>
        <dbReference type="ARBA" id="ARBA00023136"/>
    </source>
</evidence>
<organism evidence="16 17">
    <name type="scientific">Pyricularia oryzae</name>
    <name type="common">Rice blast fungus</name>
    <name type="synonym">Magnaporthe oryzae</name>
    <dbReference type="NCBI Taxonomy" id="318829"/>
    <lineage>
        <taxon>Eukaryota</taxon>
        <taxon>Fungi</taxon>
        <taxon>Dikarya</taxon>
        <taxon>Ascomycota</taxon>
        <taxon>Pezizomycotina</taxon>
        <taxon>Sordariomycetes</taxon>
        <taxon>Sordariomycetidae</taxon>
        <taxon>Magnaporthales</taxon>
        <taxon>Pyriculariaceae</taxon>
        <taxon>Pyricularia</taxon>
    </lineage>
</organism>
<dbReference type="Pfam" id="PF05730">
    <property type="entry name" value="CFEM"/>
    <property type="match status" value="1"/>
</dbReference>
<keyword evidence="12" id="KW-0449">Lipoprotein</keyword>
<dbReference type="PANTHER" id="PTHR33048">
    <property type="entry name" value="PTH11-LIKE INTEGRAL MEMBRANE PROTEIN (AFU_ORTHOLOGUE AFUA_5G11245)"/>
    <property type="match status" value="1"/>
</dbReference>
<dbReference type="Pfam" id="PF20684">
    <property type="entry name" value="Fung_rhodopsin"/>
    <property type="match status" value="1"/>
</dbReference>
<evidence type="ECO:0000256" key="13">
    <source>
        <dbReference type="ARBA" id="ARBA00038359"/>
    </source>
</evidence>
<evidence type="ECO:0000256" key="5">
    <source>
        <dbReference type="ARBA" id="ARBA00022525"/>
    </source>
</evidence>
<dbReference type="PANTHER" id="PTHR33048:SF143">
    <property type="entry name" value="EXTRACELLULAR MEMBRANE PROTEIN CFEM DOMAIN-CONTAINING PROTEIN-RELATED"/>
    <property type="match status" value="1"/>
</dbReference>
<evidence type="ECO:0000256" key="4">
    <source>
        <dbReference type="ARBA" id="ARBA00010031"/>
    </source>
</evidence>
<feature type="domain" description="Rhodopsin" evidence="15">
    <location>
        <begin position="117"/>
        <end position="362"/>
    </location>
</feature>
<reference evidence="16 17" key="1">
    <citation type="journal article" date="2019" name="Mol. Biol. Evol.">
        <title>Blast fungal genomes show frequent chromosomal changes, gene gains and losses, and effector gene turnover.</title>
        <authorList>
            <person name="Gomez Luciano L.B."/>
            <person name="Jason Tsai I."/>
            <person name="Chuma I."/>
            <person name="Tosa Y."/>
            <person name="Chen Y.H."/>
            <person name="Li J.Y."/>
            <person name="Li M.Y."/>
            <person name="Jade Lu M.Y."/>
            <person name="Nakayashiki H."/>
            <person name="Li W.H."/>
        </authorList>
    </citation>
    <scope>NUCLEOTIDE SEQUENCE [LARGE SCALE GENOMIC DNA]</scope>
    <source>
        <strain evidence="16">MZ5-1-6</strain>
    </source>
</reference>
<dbReference type="InterPro" id="IPR049326">
    <property type="entry name" value="Rhodopsin_dom_fungi"/>
</dbReference>
<keyword evidence="10" id="KW-0472">Membrane</keyword>
<evidence type="ECO:0000313" key="16">
    <source>
        <dbReference type="EMBL" id="QBZ59990.1"/>
    </source>
</evidence>
<accession>A0A4P7NE07</accession>
<evidence type="ECO:0000259" key="14">
    <source>
        <dbReference type="Pfam" id="PF05730"/>
    </source>
</evidence>
<feature type="domain" description="CFEM" evidence="14">
    <location>
        <begin position="24"/>
        <end position="88"/>
    </location>
</feature>
<evidence type="ECO:0000256" key="12">
    <source>
        <dbReference type="ARBA" id="ARBA00023288"/>
    </source>
</evidence>